<evidence type="ECO:0000313" key="7">
    <source>
        <dbReference type="EMBL" id="GGJ49677.1"/>
    </source>
</evidence>
<dbReference type="InterPro" id="IPR020846">
    <property type="entry name" value="MFS_dom"/>
</dbReference>
<organism evidence="7 8">
    <name type="scientific">Deinococcus roseus</name>
    <dbReference type="NCBI Taxonomy" id="392414"/>
    <lineage>
        <taxon>Bacteria</taxon>
        <taxon>Thermotogati</taxon>
        <taxon>Deinococcota</taxon>
        <taxon>Deinococci</taxon>
        <taxon>Deinococcales</taxon>
        <taxon>Deinococcaceae</taxon>
        <taxon>Deinococcus</taxon>
    </lineage>
</organism>
<keyword evidence="4 5" id="KW-0472">Membrane</keyword>
<keyword evidence="2 5" id="KW-0812">Transmembrane</keyword>
<feature type="transmembrane region" description="Helical" evidence="5">
    <location>
        <begin position="43"/>
        <end position="66"/>
    </location>
</feature>
<dbReference type="RefSeq" id="WP_229684882.1">
    <property type="nucleotide sequence ID" value="NZ_BMOD01000020.1"/>
</dbReference>
<gene>
    <name evidence="7" type="ORF">GCM10008938_39580</name>
</gene>
<evidence type="ECO:0000256" key="4">
    <source>
        <dbReference type="ARBA" id="ARBA00023136"/>
    </source>
</evidence>
<dbReference type="Proteomes" id="UP000632222">
    <property type="component" value="Unassembled WGS sequence"/>
</dbReference>
<evidence type="ECO:0000256" key="5">
    <source>
        <dbReference type="SAM" id="Phobius"/>
    </source>
</evidence>
<dbReference type="Gene3D" id="1.20.1250.20">
    <property type="entry name" value="MFS general substrate transporter like domains"/>
    <property type="match status" value="2"/>
</dbReference>
<reference evidence="8" key="1">
    <citation type="journal article" date="2019" name="Int. J. Syst. Evol. Microbiol.">
        <title>The Global Catalogue of Microorganisms (GCM) 10K type strain sequencing project: providing services to taxonomists for standard genome sequencing and annotation.</title>
        <authorList>
            <consortium name="The Broad Institute Genomics Platform"/>
            <consortium name="The Broad Institute Genome Sequencing Center for Infectious Disease"/>
            <person name="Wu L."/>
            <person name="Ma J."/>
        </authorList>
    </citation>
    <scope>NUCLEOTIDE SEQUENCE [LARGE SCALE GENOMIC DNA]</scope>
    <source>
        <strain evidence="8">JCM 14370</strain>
    </source>
</reference>
<dbReference type="InterPro" id="IPR036259">
    <property type="entry name" value="MFS_trans_sf"/>
</dbReference>
<keyword evidence="8" id="KW-1185">Reference proteome</keyword>
<sequence>MSPALLSSRLAISVFFAVTGIAFANWVVRIPDVKAALHLSPGVLGLALLGGAIGSLCSMVFGGYLMARFGSKWVSTTSALLTCLSVILPGYAVDAWTLFGALFVYGAFNGLMDVSMNDQAALNEKQLGKSIMSSFHGVFSLGGVIGSVMGGWLSSQHIPVGLHLTYVGLFLAVVVLLGSRFLIPTPPHPEDAHSEPVFIRPAPSLWIIGIMAFCVMLGEGGMADWSSVYLRENLKASADQSATGYAAFSGLMMLGRFVGDSLINRFGSARVVGWGGGIMAAGLILGLLVNTLPAVVVGFACVGLGCSALFPCFLSTASRNPDMRPASAITAVSTMAYFGFLAGPPVLGLLAGQLGLKTALLLIAAAGLFVLFNHRKVQA</sequence>
<evidence type="ECO:0000259" key="6">
    <source>
        <dbReference type="PROSITE" id="PS50850"/>
    </source>
</evidence>
<evidence type="ECO:0000256" key="1">
    <source>
        <dbReference type="ARBA" id="ARBA00004141"/>
    </source>
</evidence>
<dbReference type="InterPro" id="IPR011701">
    <property type="entry name" value="MFS"/>
</dbReference>
<protein>
    <submittedName>
        <fullName evidence="7">MFS transporter</fullName>
    </submittedName>
</protein>
<dbReference type="CDD" id="cd17393">
    <property type="entry name" value="MFS_MosC_like"/>
    <property type="match status" value="1"/>
</dbReference>
<feature type="transmembrane region" description="Helical" evidence="5">
    <location>
        <begin position="271"/>
        <end position="289"/>
    </location>
</feature>
<feature type="transmembrane region" description="Helical" evidence="5">
    <location>
        <begin position="354"/>
        <end position="372"/>
    </location>
</feature>
<comment type="subcellular location">
    <subcellularLocation>
        <location evidence="1">Membrane</location>
        <topology evidence="1">Multi-pass membrane protein</topology>
    </subcellularLocation>
</comment>
<dbReference type="SUPFAM" id="SSF103473">
    <property type="entry name" value="MFS general substrate transporter"/>
    <property type="match status" value="1"/>
</dbReference>
<dbReference type="PANTHER" id="PTHR23514:SF13">
    <property type="entry name" value="INNER MEMBRANE PROTEIN YBJJ"/>
    <property type="match status" value="1"/>
</dbReference>
<accession>A0ABQ2D8Q4</accession>
<evidence type="ECO:0000256" key="2">
    <source>
        <dbReference type="ARBA" id="ARBA00022692"/>
    </source>
</evidence>
<dbReference type="PROSITE" id="PS50850">
    <property type="entry name" value="MFS"/>
    <property type="match status" value="1"/>
</dbReference>
<keyword evidence="3 5" id="KW-1133">Transmembrane helix</keyword>
<proteinExistence type="predicted"/>
<dbReference type="PANTHER" id="PTHR23514">
    <property type="entry name" value="BYPASS OF STOP CODON PROTEIN 6"/>
    <property type="match status" value="1"/>
</dbReference>
<feature type="transmembrane region" description="Helical" evidence="5">
    <location>
        <begin position="160"/>
        <end position="183"/>
    </location>
</feature>
<evidence type="ECO:0000256" key="3">
    <source>
        <dbReference type="ARBA" id="ARBA00022989"/>
    </source>
</evidence>
<name>A0ABQ2D8Q4_9DEIO</name>
<feature type="transmembrane region" description="Helical" evidence="5">
    <location>
        <begin position="204"/>
        <end position="222"/>
    </location>
</feature>
<feature type="domain" description="Major facilitator superfamily (MFS) profile" evidence="6">
    <location>
        <begin position="6"/>
        <end position="376"/>
    </location>
</feature>
<comment type="caution">
    <text evidence="7">The sequence shown here is derived from an EMBL/GenBank/DDBJ whole genome shotgun (WGS) entry which is preliminary data.</text>
</comment>
<dbReference type="Pfam" id="PF07690">
    <property type="entry name" value="MFS_1"/>
    <property type="match status" value="1"/>
</dbReference>
<dbReference type="EMBL" id="BMOD01000020">
    <property type="protein sequence ID" value="GGJ49677.1"/>
    <property type="molecule type" value="Genomic_DNA"/>
</dbReference>
<evidence type="ECO:0000313" key="8">
    <source>
        <dbReference type="Proteomes" id="UP000632222"/>
    </source>
</evidence>
<feature type="transmembrane region" description="Helical" evidence="5">
    <location>
        <begin position="326"/>
        <end position="348"/>
    </location>
</feature>
<feature type="transmembrane region" description="Helical" evidence="5">
    <location>
        <begin position="135"/>
        <end position="154"/>
    </location>
</feature>
<dbReference type="InterPro" id="IPR051788">
    <property type="entry name" value="MFS_Transporter"/>
</dbReference>
<feature type="transmembrane region" description="Helical" evidence="5">
    <location>
        <begin position="295"/>
        <end position="314"/>
    </location>
</feature>